<evidence type="ECO:0000256" key="2">
    <source>
        <dbReference type="SAM" id="Phobius"/>
    </source>
</evidence>
<accession>A0ABU9Y8I5</accession>
<sequence>MITLMISDQASSPAILAGVTWARDALLGTVATSVAVICVAGVGYEILKGRVPARRLATVIIGCFILFGASDIATALSALAARGSSSDQIDREPPAPVFTVPPRTTLKTAPDPFDPYAGASVPTDQ</sequence>
<organism evidence="3 4">
    <name type="scientific">Sphingomonas oligophenolica</name>
    <dbReference type="NCBI Taxonomy" id="301154"/>
    <lineage>
        <taxon>Bacteria</taxon>
        <taxon>Pseudomonadati</taxon>
        <taxon>Pseudomonadota</taxon>
        <taxon>Alphaproteobacteria</taxon>
        <taxon>Sphingomonadales</taxon>
        <taxon>Sphingomonadaceae</taxon>
        <taxon>Sphingomonas</taxon>
    </lineage>
</organism>
<feature type="region of interest" description="Disordered" evidence="1">
    <location>
        <begin position="84"/>
        <end position="125"/>
    </location>
</feature>
<name>A0ABU9Y8I5_9SPHN</name>
<comment type="caution">
    <text evidence="3">The sequence shown here is derived from an EMBL/GenBank/DDBJ whole genome shotgun (WGS) entry which is preliminary data.</text>
</comment>
<dbReference type="InterPro" id="IPR007039">
    <property type="entry name" value="TrbC/VirB2"/>
</dbReference>
<evidence type="ECO:0000313" key="3">
    <source>
        <dbReference type="EMBL" id="MEN2792101.1"/>
    </source>
</evidence>
<keyword evidence="2" id="KW-0472">Membrane</keyword>
<dbReference type="Pfam" id="PF04956">
    <property type="entry name" value="TrbC"/>
    <property type="match status" value="1"/>
</dbReference>
<dbReference type="Proteomes" id="UP001419910">
    <property type="component" value="Unassembled WGS sequence"/>
</dbReference>
<feature type="transmembrane region" description="Helical" evidence="2">
    <location>
        <begin position="56"/>
        <end position="81"/>
    </location>
</feature>
<reference evidence="3 4" key="1">
    <citation type="submission" date="2024-05" db="EMBL/GenBank/DDBJ databases">
        <authorList>
            <person name="Liu Q."/>
            <person name="Xin Y.-H."/>
        </authorList>
    </citation>
    <scope>NUCLEOTIDE SEQUENCE [LARGE SCALE GENOMIC DNA]</scope>
    <source>
        <strain evidence="3 4">CGMCC 1.10181</strain>
    </source>
</reference>
<feature type="transmembrane region" description="Helical" evidence="2">
    <location>
        <begin position="25"/>
        <end position="44"/>
    </location>
</feature>
<keyword evidence="4" id="KW-1185">Reference proteome</keyword>
<evidence type="ECO:0000256" key="1">
    <source>
        <dbReference type="SAM" id="MobiDB-lite"/>
    </source>
</evidence>
<keyword evidence="2" id="KW-1133">Transmembrane helix</keyword>
<dbReference type="RefSeq" id="WP_343888180.1">
    <property type="nucleotide sequence ID" value="NZ_BAAAEH010000007.1"/>
</dbReference>
<proteinExistence type="predicted"/>
<gene>
    <name evidence="3" type="ORF">ABC974_20900</name>
</gene>
<evidence type="ECO:0000313" key="4">
    <source>
        <dbReference type="Proteomes" id="UP001419910"/>
    </source>
</evidence>
<keyword evidence="2" id="KW-0812">Transmembrane</keyword>
<protein>
    <submittedName>
        <fullName evidence="3">TrbC/VirB2 family protein</fullName>
    </submittedName>
</protein>
<dbReference type="EMBL" id="JBDIME010000024">
    <property type="protein sequence ID" value="MEN2792101.1"/>
    <property type="molecule type" value="Genomic_DNA"/>
</dbReference>